<dbReference type="GO" id="GO:0000155">
    <property type="term" value="F:phosphorelay sensor kinase activity"/>
    <property type="evidence" value="ECO:0007669"/>
    <property type="project" value="InterPro"/>
</dbReference>
<organism evidence="9 10">
    <name type="scientific">Candidatus Eisenbergiella merdipullorum</name>
    <dbReference type="NCBI Taxonomy" id="2838553"/>
    <lineage>
        <taxon>Bacteria</taxon>
        <taxon>Bacillati</taxon>
        <taxon>Bacillota</taxon>
        <taxon>Clostridia</taxon>
        <taxon>Lachnospirales</taxon>
        <taxon>Lachnospiraceae</taxon>
        <taxon>Eisenbergiella</taxon>
    </lineage>
</organism>
<keyword evidence="5 9" id="KW-0418">Kinase</keyword>
<dbReference type="Gene3D" id="1.10.287.130">
    <property type="match status" value="1"/>
</dbReference>
<feature type="coiled-coil region" evidence="7">
    <location>
        <begin position="62"/>
        <end position="89"/>
    </location>
</feature>
<evidence type="ECO:0000256" key="7">
    <source>
        <dbReference type="SAM" id="Coils"/>
    </source>
</evidence>
<evidence type="ECO:0000256" key="3">
    <source>
        <dbReference type="ARBA" id="ARBA00022553"/>
    </source>
</evidence>
<dbReference type="SUPFAM" id="SSF55874">
    <property type="entry name" value="ATPase domain of HSP90 chaperone/DNA topoisomerase II/histidine kinase"/>
    <property type="match status" value="1"/>
</dbReference>
<dbReference type="PROSITE" id="PS50109">
    <property type="entry name" value="HIS_KIN"/>
    <property type="match status" value="1"/>
</dbReference>
<name>A0A9D2I4Z7_9FIRM</name>
<dbReference type="InterPro" id="IPR003661">
    <property type="entry name" value="HisK_dim/P_dom"/>
</dbReference>
<dbReference type="InterPro" id="IPR005467">
    <property type="entry name" value="His_kinase_dom"/>
</dbReference>
<comment type="catalytic activity">
    <reaction evidence="1">
        <text>ATP + protein L-histidine = ADP + protein N-phospho-L-histidine.</text>
        <dbReference type="EC" id="2.7.13.3"/>
    </reaction>
</comment>
<gene>
    <name evidence="9" type="ORF">H9717_01680</name>
</gene>
<proteinExistence type="predicted"/>
<keyword evidence="3" id="KW-0597">Phosphoprotein</keyword>
<dbReference type="InterPro" id="IPR036097">
    <property type="entry name" value="HisK_dim/P_sf"/>
</dbReference>
<dbReference type="InterPro" id="IPR003594">
    <property type="entry name" value="HATPase_dom"/>
</dbReference>
<evidence type="ECO:0000259" key="8">
    <source>
        <dbReference type="PROSITE" id="PS50109"/>
    </source>
</evidence>
<dbReference type="Proteomes" id="UP000886858">
    <property type="component" value="Unassembled WGS sequence"/>
</dbReference>
<reference evidence="9" key="1">
    <citation type="journal article" date="2021" name="PeerJ">
        <title>Extensive microbial diversity within the chicken gut microbiome revealed by metagenomics and culture.</title>
        <authorList>
            <person name="Gilroy R."/>
            <person name="Ravi A."/>
            <person name="Getino M."/>
            <person name="Pursley I."/>
            <person name="Horton D.L."/>
            <person name="Alikhan N.F."/>
            <person name="Baker D."/>
            <person name="Gharbi K."/>
            <person name="Hall N."/>
            <person name="Watson M."/>
            <person name="Adriaenssens E.M."/>
            <person name="Foster-Nyarko E."/>
            <person name="Jarju S."/>
            <person name="Secka A."/>
            <person name="Antonio M."/>
            <person name="Oren A."/>
            <person name="Chaudhuri R.R."/>
            <person name="La Ragione R."/>
            <person name="Hildebrand F."/>
            <person name="Pallen M.J."/>
        </authorList>
    </citation>
    <scope>NUCLEOTIDE SEQUENCE</scope>
    <source>
        <strain evidence="9">CHK179-7159</strain>
    </source>
</reference>
<evidence type="ECO:0000256" key="4">
    <source>
        <dbReference type="ARBA" id="ARBA00022679"/>
    </source>
</evidence>
<evidence type="ECO:0000256" key="2">
    <source>
        <dbReference type="ARBA" id="ARBA00012438"/>
    </source>
</evidence>
<sequence length="305" mass="34329">MTIFLITACIVLAVFCLIQRNRYVCLDRELQYVDERLRELADAGGNSPILVPSEHPGIRMLAADINRVLERWERERVAYERSRSSMKRMLTNISHDLRTPLTVLQGYGELLQTAAEQGRGMEQLPEAAEKICEKSKELVDTMNACFTMAKLESGDTVLTPERLDVTKLCHEVLLSIYELLEKKGFQVELQTPPGPVYVLADAEGLRRILRNLVDNALKYAQSGKYLALRLVEEEAIVRIELEDHGPGIPPEERERIFRRTYTSGRGSGLGLSIARTLAREMGGEIRALEAEDGGTVFEVTLPKKS</sequence>
<dbReference type="InterPro" id="IPR050736">
    <property type="entry name" value="Sensor_HK_Regulatory"/>
</dbReference>
<comment type="caution">
    <text evidence="9">The sequence shown here is derived from an EMBL/GenBank/DDBJ whole genome shotgun (WGS) entry which is preliminary data.</text>
</comment>
<keyword evidence="6" id="KW-0902">Two-component regulatory system</keyword>
<evidence type="ECO:0000313" key="10">
    <source>
        <dbReference type="Proteomes" id="UP000886858"/>
    </source>
</evidence>
<dbReference type="Pfam" id="PF00512">
    <property type="entry name" value="HisKA"/>
    <property type="match status" value="1"/>
</dbReference>
<dbReference type="AlphaFoldDB" id="A0A9D2I4Z7"/>
<evidence type="ECO:0000256" key="1">
    <source>
        <dbReference type="ARBA" id="ARBA00000085"/>
    </source>
</evidence>
<dbReference type="InterPro" id="IPR036890">
    <property type="entry name" value="HATPase_C_sf"/>
</dbReference>
<evidence type="ECO:0000256" key="6">
    <source>
        <dbReference type="ARBA" id="ARBA00023012"/>
    </source>
</evidence>
<dbReference type="EC" id="2.7.13.3" evidence="2"/>
<feature type="domain" description="Histidine kinase" evidence="8">
    <location>
        <begin position="92"/>
        <end position="305"/>
    </location>
</feature>
<dbReference type="EMBL" id="DWYY01000022">
    <property type="protein sequence ID" value="HJA91823.1"/>
    <property type="molecule type" value="Genomic_DNA"/>
</dbReference>
<protein>
    <recommendedName>
        <fullName evidence="2">histidine kinase</fullName>
        <ecNumber evidence="2">2.7.13.3</ecNumber>
    </recommendedName>
</protein>
<dbReference type="Pfam" id="PF02518">
    <property type="entry name" value="HATPase_c"/>
    <property type="match status" value="1"/>
</dbReference>
<keyword evidence="7" id="KW-0175">Coiled coil</keyword>
<dbReference type="PRINTS" id="PR00344">
    <property type="entry name" value="BCTRLSENSOR"/>
</dbReference>
<dbReference type="PANTHER" id="PTHR43711">
    <property type="entry name" value="TWO-COMPONENT HISTIDINE KINASE"/>
    <property type="match status" value="1"/>
</dbReference>
<dbReference type="SMART" id="SM00388">
    <property type="entry name" value="HisKA"/>
    <property type="match status" value="1"/>
</dbReference>
<keyword evidence="4" id="KW-0808">Transferase</keyword>
<dbReference type="Gene3D" id="3.30.565.10">
    <property type="entry name" value="Histidine kinase-like ATPase, C-terminal domain"/>
    <property type="match status" value="1"/>
</dbReference>
<dbReference type="InterPro" id="IPR004358">
    <property type="entry name" value="Sig_transdc_His_kin-like_C"/>
</dbReference>
<dbReference type="PANTHER" id="PTHR43711:SF1">
    <property type="entry name" value="HISTIDINE KINASE 1"/>
    <property type="match status" value="1"/>
</dbReference>
<dbReference type="SUPFAM" id="SSF47384">
    <property type="entry name" value="Homodimeric domain of signal transducing histidine kinase"/>
    <property type="match status" value="1"/>
</dbReference>
<dbReference type="CDD" id="cd00082">
    <property type="entry name" value="HisKA"/>
    <property type="match status" value="1"/>
</dbReference>
<evidence type="ECO:0000313" key="9">
    <source>
        <dbReference type="EMBL" id="HJA91823.1"/>
    </source>
</evidence>
<dbReference type="SMART" id="SM00387">
    <property type="entry name" value="HATPase_c"/>
    <property type="match status" value="1"/>
</dbReference>
<reference evidence="9" key="2">
    <citation type="submission" date="2021-04" db="EMBL/GenBank/DDBJ databases">
        <authorList>
            <person name="Gilroy R."/>
        </authorList>
    </citation>
    <scope>NUCLEOTIDE SEQUENCE</scope>
    <source>
        <strain evidence="9">CHK179-7159</strain>
    </source>
</reference>
<accession>A0A9D2I4Z7</accession>
<evidence type="ECO:0000256" key="5">
    <source>
        <dbReference type="ARBA" id="ARBA00022777"/>
    </source>
</evidence>